<dbReference type="EMBL" id="LLXI01001342">
    <property type="protein sequence ID" value="PKY53188.1"/>
    <property type="molecule type" value="Genomic_DNA"/>
</dbReference>
<sequence length="184" mass="21271">MNQNFQFPNSGNFPQPIYNNFIPQSSFGQTSNTSHMNNNYLTSNQNVIQHQQPFQQNNFVNQQMPVQSDHFVVFFYKPPNDPCNYHITCIGIPFDTLTITQLLNDSSDGNINSNQNEYTFYYQQQSNGQIYQIICEIVTPFGLNKTVYGIEIAQSFGQDQSSFTLDQKQNLKLYLIQCLSNLLY</sequence>
<name>A0A2I1H2T6_9GLOM</name>
<evidence type="ECO:0000313" key="2">
    <source>
        <dbReference type="Proteomes" id="UP000234323"/>
    </source>
</evidence>
<gene>
    <name evidence="1" type="ORF">RhiirA4_471259</name>
</gene>
<reference evidence="1 2" key="1">
    <citation type="submission" date="2015-10" db="EMBL/GenBank/DDBJ databases">
        <title>Genome analyses suggest a sexual origin of heterokaryosis in a supposedly ancient asexual fungus.</title>
        <authorList>
            <person name="Ropars J."/>
            <person name="Sedzielewska K."/>
            <person name="Noel J."/>
            <person name="Charron P."/>
            <person name="Farinelli L."/>
            <person name="Marton T."/>
            <person name="Kruger M."/>
            <person name="Pelin A."/>
            <person name="Brachmann A."/>
            <person name="Corradi N."/>
        </authorList>
    </citation>
    <scope>NUCLEOTIDE SEQUENCE [LARGE SCALE GENOMIC DNA]</scope>
    <source>
        <strain evidence="1 2">A4</strain>
    </source>
</reference>
<comment type="caution">
    <text evidence="1">The sequence shown here is derived from an EMBL/GenBank/DDBJ whole genome shotgun (WGS) entry which is preliminary data.</text>
</comment>
<dbReference type="VEuPathDB" id="FungiDB:FUN_014449"/>
<dbReference type="Proteomes" id="UP000234323">
    <property type="component" value="Unassembled WGS sequence"/>
</dbReference>
<dbReference type="VEuPathDB" id="FungiDB:RhiirFUN_011618"/>
<dbReference type="AlphaFoldDB" id="A0A2I1H2T6"/>
<keyword evidence="2" id="KW-1185">Reference proteome</keyword>
<dbReference type="VEuPathDB" id="FungiDB:RhiirA1_467800"/>
<organism evidence="1 2">
    <name type="scientific">Rhizophagus irregularis</name>
    <dbReference type="NCBI Taxonomy" id="588596"/>
    <lineage>
        <taxon>Eukaryota</taxon>
        <taxon>Fungi</taxon>
        <taxon>Fungi incertae sedis</taxon>
        <taxon>Mucoromycota</taxon>
        <taxon>Glomeromycotina</taxon>
        <taxon>Glomeromycetes</taxon>
        <taxon>Glomerales</taxon>
        <taxon>Glomeraceae</taxon>
        <taxon>Rhizophagus</taxon>
    </lineage>
</organism>
<evidence type="ECO:0000313" key="1">
    <source>
        <dbReference type="EMBL" id="PKY53188.1"/>
    </source>
</evidence>
<accession>A0A2I1H2T6</accession>
<proteinExistence type="predicted"/>
<dbReference type="OrthoDB" id="2341975at2759"/>
<protein>
    <submittedName>
        <fullName evidence="1">Uncharacterized protein</fullName>
    </submittedName>
</protein>